<accession>A0A8S2PIC6</accession>
<evidence type="ECO:0000313" key="10">
    <source>
        <dbReference type="EMBL" id="CAF4056169.1"/>
    </source>
</evidence>
<dbReference type="AlphaFoldDB" id="A0A8S2PIC6"/>
<evidence type="ECO:0000256" key="7">
    <source>
        <dbReference type="ARBA" id="ARBA00043224"/>
    </source>
</evidence>
<dbReference type="GO" id="GO:0019363">
    <property type="term" value="P:pyridine nucleotide biosynthetic process"/>
    <property type="evidence" value="ECO:0007669"/>
    <property type="project" value="UniProtKB-KW"/>
</dbReference>
<evidence type="ECO:0000313" key="11">
    <source>
        <dbReference type="Proteomes" id="UP000682733"/>
    </source>
</evidence>
<evidence type="ECO:0000259" key="8">
    <source>
        <dbReference type="Pfam" id="PF00857"/>
    </source>
</evidence>
<reference evidence="10" key="1">
    <citation type="submission" date="2021-02" db="EMBL/GenBank/DDBJ databases">
        <authorList>
            <person name="Nowell W R."/>
        </authorList>
    </citation>
    <scope>NUCLEOTIDE SEQUENCE</scope>
</reference>
<feature type="domain" description="Isochorismatase-like" evidence="8">
    <location>
        <begin position="18"/>
        <end position="235"/>
    </location>
</feature>
<dbReference type="EMBL" id="CAJNOK010016616">
    <property type="protein sequence ID" value="CAF1248568.1"/>
    <property type="molecule type" value="Genomic_DNA"/>
</dbReference>
<dbReference type="EC" id="3.5.1.19" evidence="6"/>
<evidence type="ECO:0000256" key="6">
    <source>
        <dbReference type="ARBA" id="ARBA00039017"/>
    </source>
</evidence>
<comment type="pathway">
    <text evidence="5">Cofactor biosynthesis; nicotinate biosynthesis; nicotinate from nicotinamide: step 1/1.</text>
</comment>
<dbReference type="InterPro" id="IPR052347">
    <property type="entry name" value="Isochorismatase_Nicotinamidase"/>
</dbReference>
<keyword evidence="4" id="KW-0378">Hydrolase</keyword>
<evidence type="ECO:0000313" key="9">
    <source>
        <dbReference type="EMBL" id="CAF1248568.1"/>
    </source>
</evidence>
<dbReference type="InterPro" id="IPR000868">
    <property type="entry name" value="Isochorismatase-like_dom"/>
</dbReference>
<dbReference type="InterPro" id="IPR036380">
    <property type="entry name" value="Isochorismatase-like_sf"/>
</dbReference>
<dbReference type="Proteomes" id="UP000677228">
    <property type="component" value="Unassembled WGS sequence"/>
</dbReference>
<dbReference type="EMBL" id="CAJOBA010038166">
    <property type="protein sequence ID" value="CAF4056169.1"/>
    <property type="molecule type" value="Genomic_DNA"/>
</dbReference>
<sequence>MVWPNSEKITLQDQHSLSALIVVDVQNDFIHGTLAMKDCPAKQDGGAVIPVINHLLKTVPFHVVVYTQDWHPKDHISFYENLQLRQDLVSCESKVCATTAKLYDTVKFKKPMGEQTLWPAHCIQNTSGAQLHEALSIADNSIFILKGDNPTIDSYSGFWSNQRQTKTDLDKKLKERNIRNVYVCGLALDFCVAATASHSLELNYQTFIIEDACRCADELVMKIKVEELKKDGCEFIQADMVEPLVRGFQIPNV</sequence>
<comment type="similarity">
    <text evidence="1">Belongs to the isochorismatase family.</text>
</comment>
<evidence type="ECO:0000256" key="5">
    <source>
        <dbReference type="ARBA" id="ARBA00037900"/>
    </source>
</evidence>
<evidence type="ECO:0000256" key="3">
    <source>
        <dbReference type="ARBA" id="ARBA00022723"/>
    </source>
</evidence>
<protein>
    <recommendedName>
        <fullName evidence="6">nicotinamidase</fullName>
        <ecNumber evidence="6">3.5.1.19</ecNumber>
    </recommendedName>
    <alternativeName>
        <fullName evidence="7">Nicotinamide deamidase</fullName>
    </alternativeName>
</protein>
<dbReference type="GO" id="GO:0008936">
    <property type="term" value="F:nicotinamidase activity"/>
    <property type="evidence" value="ECO:0007669"/>
    <property type="project" value="UniProtKB-EC"/>
</dbReference>
<keyword evidence="2" id="KW-0662">Pyridine nucleotide biosynthesis</keyword>
<organism evidence="10 11">
    <name type="scientific">Didymodactylos carnosus</name>
    <dbReference type="NCBI Taxonomy" id="1234261"/>
    <lineage>
        <taxon>Eukaryota</taxon>
        <taxon>Metazoa</taxon>
        <taxon>Spiralia</taxon>
        <taxon>Gnathifera</taxon>
        <taxon>Rotifera</taxon>
        <taxon>Eurotatoria</taxon>
        <taxon>Bdelloidea</taxon>
        <taxon>Philodinida</taxon>
        <taxon>Philodinidae</taxon>
        <taxon>Didymodactylos</taxon>
    </lineage>
</organism>
<dbReference type="GO" id="GO:0046872">
    <property type="term" value="F:metal ion binding"/>
    <property type="evidence" value="ECO:0007669"/>
    <property type="project" value="UniProtKB-KW"/>
</dbReference>
<evidence type="ECO:0000256" key="1">
    <source>
        <dbReference type="ARBA" id="ARBA00006336"/>
    </source>
</evidence>
<dbReference type="Gene3D" id="3.40.50.850">
    <property type="entry name" value="Isochorismatase-like"/>
    <property type="match status" value="1"/>
</dbReference>
<evidence type="ECO:0000256" key="2">
    <source>
        <dbReference type="ARBA" id="ARBA00022642"/>
    </source>
</evidence>
<evidence type="ECO:0000256" key="4">
    <source>
        <dbReference type="ARBA" id="ARBA00022801"/>
    </source>
</evidence>
<proteinExistence type="inferred from homology"/>
<dbReference type="PANTHER" id="PTHR11080">
    <property type="entry name" value="PYRAZINAMIDASE/NICOTINAMIDASE"/>
    <property type="match status" value="1"/>
</dbReference>
<gene>
    <name evidence="9" type="ORF">OVA965_LOCUS26166</name>
    <name evidence="10" type="ORF">TMI583_LOCUS26902</name>
</gene>
<keyword evidence="3" id="KW-0479">Metal-binding</keyword>
<dbReference type="Proteomes" id="UP000682733">
    <property type="component" value="Unassembled WGS sequence"/>
</dbReference>
<name>A0A8S2PIC6_9BILA</name>
<dbReference type="PANTHER" id="PTHR11080:SF2">
    <property type="entry name" value="LD05707P"/>
    <property type="match status" value="1"/>
</dbReference>
<dbReference type="SUPFAM" id="SSF52499">
    <property type="entry name" value="Isochorismatase-like hydrolases"/>
    <property type="match status" value="1"/>
</dbReference>
<dbReference type="Pfam" id="PF00857">
    <property type="entry name" value="Isochorismatase"/>
    <property type="match status" value="1"/>
</dbReference>
<comment type="caution">
    <text evidence="10">The sequence shown here is derived from an EMBL/GenBank/DDBJ whole genome shotgun (WGS) entry which is preliminary data.</text>
</comment>